<proteinExistence type="predicted"/>
<name>A0ABN7WL79_GIGMA</name>
<reference evidence="1 2" key="1">
    <citation type="submission" date="2021-06" db="EMBL/GenBank/DDBJ databases">
        <authorList>
            <person name="Kallberg Y."/>
            <person name="Tangrot J."/>
            <person name="Rosling A."/>
        </authorList>
    </citation>
    <scope>NUCLEOTIDE SEQUENCE [LARGE SCALE GENOMIC DNA]</scope>
    <source>
        <strain evidence="1 2">120-4 pot B 10/14</strain>
    </source>
</reference>
<feature type="non-terminal residue" evidence="1">
    <location>
        <position position="68"/>
    </location>
</feature>
<comment type="caution">
    <text evidence="1">The sequence shown here is derived from an EMBL/GenBank/DDBJ whole genome shotgun (WGS) entry which is preliminary data.</text>
</comment>
<accession>A0ABN7WL79</accession>
<keyword evidence="2" id="KW-1185">Reference proteome</keyword>
<dbReference type="Proteomes" id="UP000789901">
    <property type="component" value="Unassembled WGS sequence"/>
</dbReference>
<protein>
    <submittedName>
        <fullName evidence="1">27141_t:CDS:1</fullName>
    </submittedName>
</protein>
<organism evidence="1 2">
    <name type="scientific">Gigaspora margarita</name>
    <dbReference type="NCBI Taxonomy" id="4874"/>
    <lineage>
        <taxon>Eukaryota</taxon>
        <taxon>Fungi</taxon>
        <taxon>Fungi incertae sedis</taxon>
        <taxon>Mucoromycota</taxon>
        <taxon>Glomeromycotina</taxon>
        <taxon>Glomeromycetes</taxon>
        <taxon>Diversisporales</taxon>
        <taxon>Gigasporaceae</taxon>
        <taxon>Gigaspora</taxon>
    </lineage>
</organism>
<gene>
    <name evidence="1" type="ORF">GMARGA_LOCUS32278</name>
</gene>
<feature type="non-terminal residue" evidence="1">
    <location>
        <position position="1"/>
    </location>
</feature>
<evidence type="ECO:0000313" key="1">
    <source>
        <dbReference type="EMBL" id="CAG8834858.1"/>
    </source>
</evidence>
<dbReference type="EMBL" id="CAJVQB010050278">
    <property type="protein sequence ID" value="CAG8834858.1"/>
    <property type="molecule type" value="Genomic_DNA"/>
</dbReference>
<sequence>IDKLVEEQIASRKKQSLASEKRFFEAKSKQVSQPGSVKKKVDQIHINHFFDELLKENSDPNPSGFHDN</sequence>
<evidence type="ECO:0000313" key="2">
    <source>
        <dbReference type="Proteomes" id="UP000789901"/>
    </source>
</evidence>